<dbReference type="AlphaFoldDB" id="A0A834EY68"/>
<protein>
    <submittedName>
        <fullName evidence="1">Zinc finger protein 609</fullName>
    </submittedName>
</protein>
<gene>
    <name evidence="1" type="ORF">HJG60_020895</name>
</gene>
<dbReference type="EMBL" id="JABVXQ010000001">
    <property type="protein sequence ID" value="KAF6133871.1"/>
    <property type="molecule type" value="Genomic_DNA"/>
</dbReference>
<comment type="caution">
    <text evidence="1">The sequence shown here is derived from an EMBL/GenBank/DDBJ whole genome shotgun (WGS) entry which is preliminary data.</text>
</comment>
<name>A0A834EY68_9CHIR</name>
<sequence>MTGHPPGSVTPPPVTWKCGTVGAEANACAPTVTHLSVRQPQPLTAKGPAAAAKLGQEPIAKAVGAARIPQSIAHLPVAPLRMSRPALPQ</sequence>
<reference evidence="1 2" key="1">
    <citation type="journal article" date="2020" name="Nature">
        <title>Six reference-quality genomes reveal evolution of bat adaptations.</title>
        <authorList>
            <person name="Jebb D."/>
            <person name="Huang Z."/>
            <person name="Pippel M."/>
            <person name="Hughes G.M."/>
            <person name="Lavrichenko K."/>
            <person name="Devanna P."/>
            <person name="Winkler S."/>
            <person name="Jermiin L.S."/>
            <person name="Skirmuntt E.C."/>
            <person name="Katzourakis A."/>
            <person name="Burkitt-Gray L."/>
            <person name="Ray D.A."/>
            <person name="Sullivan K.A.M."/>
            <person name="Roscito J.G."/>
            <person name="Kirilenko B.M."/>
            <person name="Davalos L.M."/>
            <person name="Corthals A.P."/>
            <person name="Power M.L."/>
            <person name="Jones G."/>
            <person name="Ransome R.D."/>
            <person name="Dechmann D.K.N."/>
            <person name="Locatelli A.G."/>
            <person name="Puechmaille S.J."/>
            <person name="Fedrigo O."/>
            <person name="Jarvis E.D."/>
            <person name="Hiller M."/>
            <person name="Vernes S.C."/>
            <person name="Myers E.W."/>
            <person name="Teeling E.C."/>
        </authorList>
    </citation>
    <scope>NUCLEOTIDE SEQUENCE [LARGE SCALE GENOMIC DNA]</scope>
    <source>
        <strain evidence="1">Bat1K_MPI-CBG_1</strain>
    </source>
</reference>
<accession>A0A834EY68</accession>
<evidence type="ECO:0000313" key="2">
    <source>
        <dbReference type="Proteomes" id="UP000664940"/>
    </source>
</evidence>
<evidence type="ECO:0000313" key="1">
    <source>
        <dbReference type="EMBL" id="KAF6133871.1"/>
    </source>
</evidence>
<organism evidence="1 2">
    <name type="scientific">Phyllostomus discolor</name>
    <name type="common">pale spear-nosed bat</name>
    <dbReference type="NCBI Taxonomy" id="89673"/>
    <lineage>
        <taxon>Eukaryota</taxon>
        <taxon>Metazoa</taxon>
        <taxon>Chordata</taxon>
        <taxon>Craniata</taxon>
        <taxon>Vertebrata</taxon>
        <taxon>Euteleostomi</taxon>
        <taxon>Mammalia</taxon>
        <taxon>Eutheria</taxon>
        <taxon>Laurasiatheria</taxon>
        <taxon>Chiroptera</taxon>
        <taxon>Yangochiroptera</taxon>
        <taxon>Phyllostomidae</taxon>
        <taxon>Phyllostominae</taxon>
        <taxon>Phyllostomus</taxon>
    </lineage>
</organism>
<proteinExistence type="predicted"/>
<dbReference type="Proteomes" id="UP000664940">
    <property type="component" value="Unassembled WGS sequence"/>
</dbReference>